<dbReference type="Pfam" id="PF01430">
    <property type="entry name" value="HSP33"/>
    <property type="match status" value="1"/>
</dbReference>
<dbReference type="SUPFAM" id="SSF118352">
    <property type="entry name" value="HSP33 redox switch-like"/>
    <property type="match status" value="1"/>
</dbReference>
<feature type="disulfide bond" description="Redox-active" evidence="6">
    <location>
        <begin position="237"/>
        <end position="239"/>
    </location>
</feature>
<dbReference type="Gene3D" id="3.90.1280.10">
    <property type="entry name" value="HSP33 redox switch-like"/>
    <property type="match status" value="1"/>
</dbReference>
<evidence type="ECO:0000256" key="5">
    <source>
        <dbReference type="ARBA" id="ARBA00023284"/>
    </source>
</evidence>
<dbReference type="Proteomes" id="UP000746471">
    <property type="component" value="Unassembled WGS sequence"/>
</dbReference>
<dbReference type="PIRSF" id="PIRSF005261">
    <property type="entry name" value="Heat_shock_Hsp33"/>
    <property type="match status" value="1"/>
</dbReference>
<comment type="subcellular location">
    <subcellularLocation>
        <location evidence="6">Cytoplasm</location>
    </subcellularLocation>
</comment>
<keyword evidence="4 6" id="KW-0143">Chaperone</keyword>
<dbReference type="PANTHER" id="PTHR30111">
    <property type="entry name" value="33 KDA CHAPERONIN"/>
    <property type="match status" value="1"/>
</dbReference>
<proteinExistence type="inferred from homology"/>
<keyword evidence="8" id="KW-1185">Reference proteome</keyword>
<keyword evidence="2 6" id="KW-0862">Zinc</keyword>
<dbReference type="InterPro" id="IPR016153">
    <property type="entry name" value="Heat_shock_Hsp33_N"/>
</dbReference>
<evidence type="ECO:0000313" key="8">
    <source>
        <dbReference type="Proteomes" id="UP000746471"/>
    </source>
</evidence>
<accession>A0ABS5PLA8</accession>
<dbReference type="EMBL" id="JAHBCL010000004">
    <property type="protein sequence ID" value="MBS7525667.1"/>
    <property type="molecule type" value="Genomic_DNA"/>
</dbReference>
<dbReference type="SUPFAM" id="SSF64397">
    <property type="entry name" value="Hsp33 domain"/>
    <property type="match status" value="1"/>
</dbReference>
<keyword evidence="5 6" id="KW-0676">Redox-active center</keyword>
<evidence type="ECO:0000256" key="1">
    <source>
        <dbReference type="ARBA" id="ARBA00022490"/>
    </source>
</evidence>
<dbReference type="PANTHER" id="PTHR30111:SF1">
    <property type="entry name" value="33 KDA CHAPERONIN"/>
    <property type="match status" value="1"/>
</dbReference>
<keyword evidence="1 6" id="KW-0963">Cytoplasm</keyword>
<dbReference type="HAMAP" id="MF_00117">
    <property type="entry name" value="HslO"/>
    <property type="match status" value="1"/>
</dbReference>
<comment type="function">
    <text evidence="6">Redox regulated molecular chaperone. Protects both thermally unfolding and oxidatively damaged proteins from irreversible aggregation. Plays an important role in the bacterial defense system toward oxidative stress.</text>
</comment>
<dbReference type="RefSeq" id="WP_213235455.1">
    <property type="nucleotide sequence ID" value="NZ_JAHBCL010000004.1"/>
</dbReference>
<gene>
    <name evidence="6 7" type="primary">hslO</name>
    <name evidence="7" type="ORF">KHM83_03145</name>
</gene>
<protein>
    <recommendedName>
        <fullName evidence="6">33 kDa chaperonin</fullName>
    </recommendedName>
    <alternativeName>
        <fullName evidence="6">Heat shock protein 33 homolog</fullName>
        <shortName evidence="6">HSP33</shortName>
    </alternativeName>
</protein>
<comment type="similarity">
    <text evidence="6">Belongs to the HSP33 family.</text>
</comment>
<comment type="PTM">
    <text evidence="6">Under oxidizing conditions two disulfide bonds are formed involving the reactive cysteines. Under reducing conditions zinc is bound to the reactive cysteines and the protein is inactive.</text>
</comment>
<dbReference type="InterPro" id="IPR000397">
    <property type="entry name" value="Heat_shock_Hsp33"/>
</dbReference>
<comment type="caution">
    <text evidence="7">The sequence shown here is derived from an EMBL/GenBank/DDBJ whole genome shotgun (WGS) entry which is preliminary data.</text>
</comment>
<evidence type="ECO:0000256" key="4">
    <source>
        <dbReference type="ARBA" id="ARBA00023186"/>
    </source>
</evidence>
<reference evidence="7 8" key="1">
    <citation type="submission" date="2021-05" db="EMBL/GenBank/DDBJ databases">
        <title>Fusibacter ferrireducens sp. nov., an anaerobic, sulfur- and Fe-reducing bacterium isolated from the mangrove sediment.</title>
        <authorList>
            <person name="Qiu D."/>
        </authorList>
    </citation>
    <scope>NUCLEOTIDE SEQUENCE [LARGE SCALE GENOMIC DNA]</scope>
    <source>
        <strain evidence="7 8">DSM 12116</strain>
    </source>
</reference>
<keyword evidence="3 6" id="KW-1015">Disulfide bond</keyword>
<evidence type="ECO:0000256" key="3">
    <source>
        <dbReference type="ARBA" id="ARBA00023157"/>
    </source>
</evidence>
<feature type="disulfide bond" description="Redox-active" evidence="6">
    <location>
        <begin position="270"/>
        <end position="273"/>
    </location>
</feature>
<evidence type="ECO:0000313" key="7">
    <source>
        <dbReference type="EMBL" id="MBS7525667.1"/>
    </source>
</evidence>
<evidence type="ECO:0000256" key="6">
    <source>
        <dbReference type="HAMAP-Rule" id="MF_00117"/>
    </source>
</evidence>
<sequence length="292" mass="31189">MSQLMTAVSSAREVRIYIANTTTLVEEARATHDLSPISCAALGRTLTGAVMMGMMSKIDDEKITLQIKGTGEVKLIVAVADSHGNVKGYISNPLAETHINDVGKLDVGGALGRSGEVVVIRDIGMKEPFIGRTELISGEIAEDIANYFYASEQMPSAVGLGVLLNSKGFVQQAGGFIVQLLPGASEETVSQLEANLAGVKSVTDLFEMGMSIQAIASQILAGLGMEALETYPIQYQCDCSVDKMHGALLSIGQSELQTILDEDGQAELVCHFCNRKYMFSRDELTSMIASLN</sequence>
<evidence type="ECO:0000256" key="2">
    <source>
        <dbReference type="ARBA" id="ARBA00022833"/>
    </source>
</evidence>
<dbReference type="NCBIfam" id="NF001033">
    <property type="entry name" value="PRK00114.1"/>
    <property type="match status" value="1"/>
</dbReference>
<dbReference type="InterPro" id="IPR016154">
    <property type="entry name" value="Heat_shock_Hsp33_C"/>
</dbReference>
<name>A0ABS5PLA8_9FIRM</name>
<organism evidence="7 8">
    <name type="scientific">Fusibacter paucivorans</name>
    <dbReference type="NCBI Taxonomy" id="76009"/>
    <lineage>
        <taxon>Bacteria</taxon>
        <taxon>Bacillati</taxon>
        <taxon>Bacillota</taxon>
        <taxon>Clostridia</taxon>
        <taxon>Eubacteriales</taxon>
        <taxon>Eubacteriales Family XII. Incertae Sedis</taxon>
        <taxon>Fusibacter</taxon>
    </lineage>
</organism>
<dbReference type="CDD" id="cd00498">
    <property type="entry name" value="Hsp33"/>
    <property type="match status" value="1"/>
</dbReference>
<dbReference type="Gene3D" id="3.55.30.10">
    <property type="entry name" value="Hsp33 domain"/>
    <property type="match status" value="1"/>
</dbReference>